<gene>
    <name evidence="2" type="ORF">BJ878DRAFT_522247</name>
</gene>
<evidence type="ECO:0008006" key="4">
    <source>
        <dbReference type="Google" id="ProtNLM"/>
    </source>
</evidence>
<reference evidence="2" key="1">
    <citation type="journal article" date="2021" name="IMA Fungus">
        <title>Genomic characterization of three marine fungi, including Emericellopsis atlantica sp. nov. with signatures of a generalist lifestyle and marine biomass degradation.</title>
        <authorList>
            <person name="Hagestad O.C."/>
            <person name="Hou L."/>
            <person name="Andersen J.H."/>
            <person name="Hansen E.H."/>
            <person name="Altermark B."/>
            <person name="Li C."/>
            <person name="Kuhnert E."/>
            <person name="Cox R.J."/>
            <person name="Crous P.W."/>
            <person name="Spatafora J.W."/>
            <person name="Lail K."/>
            <person name="Amirebrahimi M."/>
            <person name="Lipzen A."/>
            <person name="Pangilinan J."/>
            <person name="Andreopoulos W."/>
            <person name="Hayes R.D."/>
            <person name="Ng V."/>
            <person name="Grigoriev I.V."/>
            <person name="Jackson S.A."/>
            <person name="Sutton T.D.S."/>
            <person name="Dobson A.D.W."/>
            <person name="Rama T."/>
        </authorList>
    </citation>
    <scope>NUCLEOTIDE SEQUENCE</scope>
    <source>
        <strain evidence="2">TRa3180A</strain>
    </source>
</reference>
<keyword evidence="3" id="KW-1185">Reference proteome</keyword>
<comment type="caution">
    <text evidence="2">The sequence shown here is derived from an EMBL/GenBank/DDBJ whole genome shotgun (WGS) entry which is preliminary data.</text>
</comment>
<feature type="signal peptide" evidence="1">
    <location>
        <begin position="1"/>
        <end position="24"/>
    </location>
</feature>
<organism evidence="2 3">
    <name type="scientific">Calycina marina</name>
    <dbReference type="NCBI Taxonomy" id="1763456"/>
    <lineage>
        <taxon>Eukaryota</taxon>
        <taxon>Fungi</taxon>
        <taxon>Dikarya</taxon>
        <taxon>Ascomycota</taxon>
        <taxon>Pezizomycotina</taxon>
        <taxon>Leotiomycetes</taxon>
        <taxon>Helotiales</taxon>
        <taxon>Pezizellaceae</taxon>
        <taxon>Calycina</taxon>
    </lineage>
</organism>
<dbReference type="AlphaFoldDB" id="A0A9P7YXW8"/>
<accession>A0A9P7YXW8</accession>
<name>A0A9P7YXW8_9HELO</name>
<feature type="chain" id="PRO_5040372348" description="Secreted protein" evidence="1">
    <location>
        <begin position="25"/>
        <end position="85"/>
    </location>
</feature>
<protein>
    <recommendedName>
        <fullName evidence="4">Secreted protein</fullName>
    </recommendedName>
</protein>
<sequence>MGRLAKSNSHLSVVLATMLRFAFDGVGVLRCGCWLRSRPPPLCDGNVAISEQRTTIKTGMKAIRRTSTPWSLRLFVRQDTSGAYC</sequence>
<keyword evidence="1" id="KW-0732">Signal</keyword>
<evidence type="ECO:0000256" key="1">
    <source>
        <dbReference type="SAM" id="SignalP"/>
    </source>
</evidence>
<proteinExistence type="predicted"/>
<evidence type="ECO:0000313" key="3">
    <source>
        <dbReference type="Proteomes" id="UP000887226"/>
    </source>
</evidence>
<evidence type="ECO:0000313" key="2">
    <source>
        <dbReference type="EMBL" id="KAG9241143.1"/>
    </source>
</evidence>
<dbReference type="EMBL" id="MU254264">
    <property type="protein sequence ID" value="KAG9241143.1"/>
    <property type="molecule type" value="Genomic_DNA"/>
</dbReference>
<dbReference type="Proteomes" id="UP000887226">
    <property type="component" value="Unassembled WGS sequence"/>
</dbReference>